<accession>A0AAD5JU59</accession>
<dbReference type="SUPFAM" id="SSF81383">
    <property type="entry name" value="F-box domain"/>
    <property type="match status" value="1"/>
</dbReference>
<dbReference type="CDD" id="cd09917">
    <property type="entry name" value="F-box_SF"/>
    <property type="match status" value="1"/>
</dbReference>
<gene>
    <name evidence="2" type="ORF">BDA99DRAFT_519332</name>
</gene>
<dbReference type="AlphaFoldDB" id="A0AAD5JU59"/>
<proteinExistence type="predicted"/>
<dbReference type="InterPro" id="IPR001810">
    <property type="entry name" value="F-box_dom"/>
</dbReference>
<protein>
    <recommendedName>
        <fullName evidence="1">F-box domain-containing protein</fullName>
    </recommendedName>
</protein>
<evidence type="ECO:0000313" key="3">
    <source>
        <dbReference type="Proteomes" id="UP001209540"/>
    </source>
</evidence>
<dbReference type="Proteomes" id="UP001209540">
    <property type="component" value="Unassembled WGS sequence"/>
</dbReference>
<dbReference type="Pfam" id="PF00646">
    <property type="entry name" value="F-box"/>
    <property type="match status" value="1"/>
</dbReference>
<keyword evidence="3" id="KW-1185">Reference proteome</keyword>
<reference evidence="2" key="1">
    <citation type="journal article" date="2022" name="IScience">
        <title>Evolution of zygomycete secretomes and the origins of terrestrial fungal ecologies.</title>
        <authorList>
            <person name="Chang Y."/>
            <person name="Wang Y."/>
            <person name="Mondo S."/>
            <person name="Ahrendt S."/>
            <person name="Andreopoulos W."/>
            <person name="Barry K."/>
            <person name="Beard J."/>
            <person name="Benny G.L."/>
            <person name="Blankenship S."/>
            <person name="Bonito G."/>
            <person name="Cuomo C."/>
            <person name="Desiro A."/>
            <person name="Gervers K.A."/>
            <person name="Hundley H."/>
            <person name="Kuo A."/>
            <person name="LaButti K."/>
            <person name="Lang B.F."/>
            <person name="Lipzen A."/>
            <person name="O'Donnell K."/>
            <person name="Pangilinan J."/>
            <person name="Reynolds N."/>
            <person name="Sandor L."/>
            <person name="Smith M.E."/>
            <person name="Tsang A."/>
            <person name="Grigoriev I.V."/>
            <person name="Stajich J.E."/>
            <person name="Spatafora J.W."/>
        </authorList>
    </citation>
    <scope>NUCLEOTIDE SEQUENCE</scope>
    <source>
        <strain evidence="2">RSA 2281</strain>
    </source>
</reference>
<evidence type="ECO:0000313" key="2">
    <source>
        <dbReference type="EMBL" id="KAI9253916.1"/>
    </source>
</evidence>
<dbReference type="EMBL" id="JAIXMP010000025">
    <property type="protein sequence ID" value="KAI9253916.1"/>
    <property type="molecule type" value="Genomic_DNA"/>
</dbReference>
<organism evidence="2 3">
    <name type="scientific">Phascolomyces articulosus</name>
    <dbReference type="NCBI Taxonomy" id="60185"/>
    <lineage>
        <taxon>Eukaryota</taxon>
        <taxon>Fungi</taxon>
        <taxon>Fungi incertae sedis</taxon>
        <taxon>Mucoromycota</taxon>
        <taxon>Mucoromycotina</taxon>
        <taxon>Mucoromycetes</taxon>
        <taxon>Mucorales</taxon>
        <taxon>Lichtheimiaceae</taxon>
        <taxon>Phascolomyces</taxon>
    </lineage>
</organism>
<reference evidence="2" key="2">
    <citation type="submission" date="2023-02" db="EMBL/GenBank/DDBJ databases">
        <authorList>
            <consortium name="DOE Joint Genome Institute"/>
            <person name="Mondo S.J."/>
            <person name="Chang Y."/>
            <person name="Wang Y."/>
            <person name="Ahrendt S."/>
            <person name="Andreopoulos W."/>
            <person name="Barry K."/>
            <person name="Beard J."/>
            <person name="Benny G.L."/>
            <person name="Blankenship S."/>
            <person name="Bonito G."/>
            <person name="Cuomo C."/>
            <person name="Desiro A."/>
            <person name="Gervers K.A."/>
            <person name="Hundley H."/>
            <person name="Kuo A."/>
            <person name="LaButti K."/>
            <person name="Lang B.F."/>
            <person name="Lipzen A."/>
            <person name="O'Donnell K."/>
            <person name="Pangilinan J."/>
            <person name="Reynolds N."/>
            <person name="Sandor L."/>
            <person name="Smith M.W."/>
            <person name="Tsang A."/>
            <person name="Grigoriev I.V."/>
            <person name="Stajich J.E."/>
            <person name="Spatafora J.W."/>
        </authorList>
    </citation>
    <scope>NUCLEOTIDE SEQUENCE</scope>
    <source>
        <strain evidence="2">RSA 2281</strain>
    </source>
</reference>
<feature type="domain" description="F-box" evidence="1">
    <location>
        <begin position="12"/>
        <end position="41"/>
    </location>
</feature>
<name>A0AAD5JU59_9FUNG</name>
<sequence length="443" mass="50872">MPSITTRSIMERLAPEMILHIFSFMPLTEIYRIRSVSKVWQVMAEEFIFMTIRSQQRKVYLRIGDKSRKVSIELIPHSYDPVNRIVEFRPQPNANPVPMMVDASNPWSTCHRRMQIHFSQWMPNNGTSSSLVSSPSFSASTSGGLSPQDQALMLFHMHYNPAVERMYELPPWSKTMSDDMSSARRVGGYQHQQQQFVGDKSLIFALSYVQQPDENHSSSLASPYGYPAVPISLHHQTPSMKPHWLRVTLGWIMSGLEPEIVPTQIYPQHYAQLNHTLARHGIFKYDPLSEPILSHIVHLQDDQLTLPSLQVTSNTSAPATKTQQQSMSHQFPTVHDMHYFYDTASDGENNNHLVTMDEVTPELLDYVQCHTHECHTRLSRLQHMLEGAGVDARVLWKYTFAKSYVVGNGSLLGEEDVVRRIQDSEEEWRFKRVSLLRRIGLEA</sequence>
<dbReference type="Gene3D" id="1.20.1280.50">
    <property type="match status" value="1"/>
</dbReference>
<dbReference type="InterPro" id="IPR036047">
    <property type="entry name" value="F-box-like_dom_sf"/>
</dbReference>
<comment type="caution">
    <text evidence="2">The sequence shown here is derived from an EMBL/GenBank/DDBJ whole genome shotgun (WGS) entry which is preliminary data.</text>
</comment>
<evidence type="ECO:0000259" key="1">
    <source>
        <dbReference type="Pfam" id="PF00646"/>
    </source>
</evidence>